<evidence type="ECO:0000256" key="2">
    <source>
        <dbReference type="SAM" id="MobiDB-lite"/>
    </source>
</evidence>
<dbReference type="Pfam" id="PF13758">
    <property type="entry name" value="Prefoldin_3"/>
    <property type="match status" value="1"/>
</dbReference>
<dbReference type="AlphaFoldDB" id="K1W814"/>
<reference evidence="4 5" key="1">
    <citation type="journal article" date="2012" name="BMC Genomics">
        <title>Sequencing the genome of Marssonina brunnea reveals fungus-poplar co-evolution.</title>
        <authorList>
            <person name="Zhu S."/>
            <person name="Cao Y.-Z."/>
            <person name="Jiang C."/>
            <person name="Tan B.-Y."/>
            <person name="Wang Z."/>
            <person name="Feng S."/>
            <person name="Zhang L."/>
            <person name="Su X.-H."/>
            <person name="Brejova B."/>
            <person name="Vinar T."/>
            <person name="Xu M."/>
            <person name="Wang M.-X."/>
            <person name="Zhang S.-G."/>
            <person name="Huang M.-R."/>
            <person name="Wu R."/>
            <person name="Zhou Y."/>
        </authorList>
    </citation>
    <scope>NUCLEOTIDE SEQUENCE [LARGE SCALE GENOMIC DNA]</scope>
    <source>
        <strain evidence="4 5">MB_m1</strain>
    </source>
</reference>
<evidence type="ECO:0000313" key="5">
    <source>
        <dbReference type="Proteomes" id="UP000006753"/>
    </source>
</evidence>
<feature type="coiled-coil region" evidence="1">
    <location>
        <begin position="92"/>
        <end position="119"/>
    </location>
</feature>
<feature type="region of interest" description="Disordered" evidence="2">
    <location>
        <begin position="178"/>
        <end position="267"/>
    </location>
</feature>
<dbReference type="GO" id="GO:0019212">
    <property type="term" value="F:phosphatase inhibitor activity"/>
    <property type="evidence" value="ECO:0007669"/>
    <property type="project" value="TreeGrafter"/>
</dbReference>
<dbReference type="eggNOG" id="ENOG502RP8H">
    <property type="taxonomic scope" value="Eukaryota"/>
</dbReference>
<dbReference type="PANTHER" id="PTHR15111:SF0">
    <property type="entry name" value="UNCONVENTIONAL PREFOLDIN RPB5 INTERACTOR 1"/>
    <property type="match status" value="1"/>
</dbReference>
<dbReference type="KEGG" id="mbe:MBM_08738"/>
<dbReference type="OMA" id="LNARGMW"/>
<dbReference type="InParanoid" id="K1W814"/>
<dbReference type="Proteomes" id="UP000006753">
    <property type="component" value="Unassembled WGS sequence"/>
</dbReference>
<dbReference type="GO" id="GO:0003714">
    <property type="term" value="F:transcription corepressor activity"/>
    <property type="evidence" value="ECO:0007669"/>
    <property type="project" value="TreeGrafter"/>
</dbReference>
<dbReference type="GO" id="GO:0003682">
    <property type="term" value="F:chromatin binding"/>
    <property type="evidence" value="ECO:0007669"/>
    <property type="project" value="TreeGrafter"/>
</dbReference>
<feature type="region of interest" description="Disordered" evidence="2">
    <location>
        <begin position="388"/>
        <end position="427"/>
    </location>
</feature>
<keyword evidence="5" id="KW-1185">Reference proteome</keyword>
<dbReference type="GO" id="GO:0000122">
    <property type="term" value="P:negative regulation of transcription by RNA polymerase II"/>
    <property type="evidence" value="ECO:0007669"/>
    <property type="project" value="TreeGrafter"/>
</dbReference>
<dbReference type="STRING" id="1072389.K1W814"/>
<gene>
    <name evidence="4" type="ORF">MBM_08738</name>
</gene>
<protein>
    <recommendedName>
        <fullName evidence="3">DUF3835 domain-containing protein</fullName>
    </recommendedName>
</protein>
<accession>K1W814</accession>
<dbReference type="HOGENOM" id="CLU_030204_0_0_1"/>
<feature type="region of interest" description="Disordered" evidence="2">
    <location>
        <begin position="301"/>
        <end position="321"/>
    </location>
</feature>
<dbReference type="InterPro" id="IPR039553">
    <property type="entry name" value="Prefoldin-like"/>
</dbReference>
<dbReference type="Pfam" id="PF12927">
    <property type="entry name" value="DUF3835"/>
    <property type="match status" value="1"/>
</dbReference>
<proteinExistence type="predicted"/>
<feature type="compositionally biased region" description="Low complexity" evidence="2">
    <location>
        <begin position="418"/>
        <end position="427"/>
    </location>
</feature>
<name>K1W814_MARBU</name>
<organism evidence="4 5">
    <name type="scientific">Marssonina brunnea f. sp. multigermtubi (strain MB_m1)</name>
    <name type="common">Marssonina leaf spot fungus</name>
    <dbReference type="NCBI Taxonomy" id="1072389"/>
    <lineage>
        <taxon>Eukaryota</taxon>
        <taxon>Fungi</taxon>
        <taxon>Dikarya</taxon>
        <taxon>Ascomycota</taxon>
        <taxon>Pezizomycotina</taxon>
        <taxon>Leotiomycetes</taxon>
        <taxon>Helotiales</taxon>
        <taxon>Drepanopezizaceae</taxon>
        <taxon>Drepanopeziza</taxon>
    </lineage>
</organism>
<sequence length="603" mass="66192">MTKFVKDSFLDLERHRQLLEENIVKLRKSMLHWQIWEAEYEGFKEEILAAPSTPTREQLLAIARDYEGQLVTRKELEDILGVKEARATAQVVNLLDRRIDYVEQNIRTIEKQIGKAEEKLAAASIISTPDVRNEEGLPLTEIVEELDEEGNVISSRLSTPGSAKPQLLEVLEKAGVKGLNPSQPAPEVPAPEVTPTADKVSPMISDSARPKPIPKTSKPKKKGVKFAEDTKPGPNVEKSQTAKRLEEIMKMAKQQETPPSETPVIPKSESLEDAALRQEMLQYGMSEVGAVVAELELEEDSDWTDDGYDDMSSIDDEDAFGRSTGRLVDDQVRQQMIELEERLGVRAMQNVGKAGDYDVVEEGIGRIKIKGQLDENSSSPTIADYIIDSEPSEVEPRGSTKKAARFSENLDISPSPVPSTAAPTTKPRVAAPVGDIVERIAPAQVATPVPQNKASRFKTAQAASSSVLNGPLASSSNLQGISLPLHPAKPSTPKPFSTSIAFNPVNDPSRTVPTGPEGKILAPTVVERDVPTSTFVPEPDDLDPQLLHQQVATEYHKMRNRMIQKQGGFMKEEESEIVPFTEEEGGPKKVSRFKAARLAGLLK</sequence>
<dbReference type="EMBL" id="JH921451">
    <property type="protein sequence ID" value="EKD13295.1"/>
    <property type="molecule type" value="Genomic_DNA"/>
</dbReference>
<dbReference type="InterPro" id="IPR024325">
    <property type="entry name" value="DUF3835"/>
</dbReference>
<dbReference type="InterPro" id="IPR052255">
    <property type="entry name" value="RNA_pol_II_subunit5-mediator"/>
</dbReference>
<evidence type="ECO:0000259" key="3">
    <source>
        <dbReference type="Pfam" id="PF12927"/>
    </source>
</evidence>
<dbReference type="GeneID" id="18764673"/>
<feature type="compositionally biased region" description="Acidic residues" evidence="2">
    <location>
        <begin position="301"/>
        <end position="318"/>
    </location>
</feature>
<dbReference type="OrthoDB" id="21413at2759"/>
<feature type="domain" description="DUF3835" evidence="3">
    <location>
        <begin position="521"/>
        <end position="598"/>
    </location>
</feature>
<evidence type="ECO:0000313" key="4">
    <source>
        <dbReference type="EMBL" id="EKD13295.1"/>
    </source>
</evidence>
<dbReference type="PANTHER" id="PTHR15111">
    <property type="entry name" value="RNA POLYMERASE II SUBUNIT 5-MEDIATING PROTEIN NNX3"/>
    <property type="match status" value="1"/>
</dbReference>
<keyword evidence="1" id="KW-0175">Coiled coil</keyword>
<evidence type="ECO:0000256" key="1">
    <source>
        <dbReference type="SAM" id="Coils"/>
    </source>
</evidence>